<dbReference type="EMBL" id="JBAKAR010000010">
    <property type="protein sequence ID" value="MEL0613935.1"/>
    <property type="molecule type" value="Genomic_DNA"/>
</dbReference>
<keyword evidence="2" id="KW-1185">Reference proteome</keyword>
<comment type="caution">
    <text evidence="1">The sequence shown here is derived from an EMBL/GenBank/DDBJ whole genome shotgun (WGS) entry which is preliminary data.</text>
</comment>
<evidence type="ECO:0008006" key="3">
    <source>
        <dbReference type="Google" id="ProtNLM"/>
    </source>
</evidence>
<name>A0ABU9G883_9GAMM</name>
<accession>A0ABU9G883</accession>
<dbReference type="RefSeq" id="WP_133004325.1">
    <property type="nucleotide sequence ID" value="NZ_BAAAFB010000006.1"/>
</dbReference>
<proteinExistence type="predicted"/>
<sequence length="63" mass="7503">MLTDSDRAFFRPKWRRVAATVFCAAWAVLEWVSGEEFWGTVAIGITIYCLWNFFYRFNETPEE</sequence>
<protein>
    <recommendedName>
        <fullName evidence="3">DUF3329 domain-containing protein</fullName>
    </recommendedName>
</protein>
<evidence type="ECO:0000313" key="2">
    <source>
        <dbReference type="Proteomes" id="UP001379949"/>
    </source>
</evidence>
<dbReference type="Proteomes" id="UP001379949">
    <property type="component" value="Unassembled WGS sequence"/>
</dbReference>
<gene>
    <name evidence="1" type="ORF">V6242_12335</name>
</gene>
<evidence type="ECO:0000313" key="1">
    <source>
        <dbReference type="EMBL" id="MEL0613935.1"/>
    </source>
</evidence>
<reference evidence="1 2" key="1">
    <citation type="submission" date="2024-02" db="EMBL/GenBank/DDBJ databases">
        <title>Bacteria isolated from the canopy kelp, Nereocystis luetkeana.</title>
        <authorList>
            <person name="Pfister C.A."/>
            <person name="Younker I.T."/>
            <person name="Light S.H."/>
        </authorList>
    </citation>
    <scope>NUCLEOTIDE SEQUENCE [LARGE SCALE GENOMIC DNA]</scope>
    <source>
        <strain evidence="1 2">TI.4.07</strain>
    </source>
</reference>
<organism evidence="1 2">
    <name type="scientific">Marinomonas arenicola</name>
    <dbReference type="NCBI Taxonomy" id="569601"/>
    <lineage>
        <taxon>Bacteria</taxon>
        <taxon>Pseudomonadati</taxon>
        <taxon>Pseudomonadota</taxon>
        <taxon>Gammaproteobacteria</taxon>
        <taxon>Oceanospirillales</taxon>
        <taxon>Oceanospirillaceae</taxon>
        <taxon>Marinomonas</taxon>
    </lineage>
</organism>